<protein>
    <recommendedName>
        <fullName evidence="4">DUF4270 domain-containing protein</fullName>
    </recommendedName>
</protein>
<dbReference type="RefSeq" id="WP_327985101.1">
    <property type="nucleotide sequence ID" value="NZ_CP136426.1"/>
</dbReference>
<evidence type="ECO:0008006" key="4">
    <source>
        <dbReference type="Google" id="ProtNLM"/>
    </source>
</evidence>
<gene>
    <name evidence="2" type="ORF">BPO_0833</name>
</gene>
<evidence type="ECO:0000313" key="2">
    <source>
        <dbReference type="EMBL" id="WOC51480.1"/>
    </source>
</evidence>
<evidence type="ECO:0000256" key="1">
    <source>
        <dbReference type="SAM" id="SignalP"/>
    </source>
</evidence>
<dbReference type="KEGG" id="bpor:BPO_0833"/>
<reference evidence="2" key="1">
    <citation type="submission" date="2023-10" db="EMBL/GenBank/DDBJ databases">
        <title>Characterization and whole genome sequencing of a novel strain of Bergeyella porcorum QD2021 isolated from pig.</title>
        <authorList>
            <person name="Liu G."/>
            <person name="Chen C."/>
            <person name="Han X."/>
        </authorList>
    </citation>
    <scope>NUCLEOTIDE SEQUENCE</scope>
    <source>
        <strain evidence="2">QD2021</strain>
    </source>
</reference>
<proteinExistence type="predicted"/>
<dbReference type="InterPro" id="IPR025366">
    <property type="entry name" value="DUF4270"/>
</dbReference>
<organism evidence="2 3">
    <name type="scientific">Bergeyella porcorum</name>
    <dbReference type="NCBI Taxonomy" id="1735111"/>
    <lineage>
        <taxon>Bacteria</taxon>
        <taxon>Pseudomonadati</taxon>
        <taxon>Bacteroidota</taxon>
        <taxon>Flavobacteriia</taxon>
        <taxon>Flavobacteriales</taxon>
        <taxon>Weeksellaceae</taxon>
        <taxon>Bergeyella</taxon>
    </lineage>
</organism>
<accession>A0AAU0F0B5</accession>
<evidence type="ECO:0000313" key="3">
    <source>
        <dbReference type="Proteomes" id="UP001432059"/>
    </source>
</evidence>
<dbReference type="EMBL" id="CP136426">
    <property type="protein sequence ID" value="WOC51480.1"/>
    <property type="molecule type" value="Genomic_DNA"/>
</dbReference>
<name>A0AAU0F0B5_9FLAO</name>
<keyword evidence="1" id="KW-0732">Signal</keyword>
<feature type="chain" id="PRO_5043591408" description="DUF4270 domain-containing protein" evidence="1">
    <location>
        <begin position="30"/>
        <end position="515"/>
    </location>
</feature>
<dbReference type="AlphaFoldDB" id="A0AAU0F0B5"/>
<keyword evidence="3" id="KW-1185">Reference proteome</keyword>
<dbReference type="Pfam" id="PF14092">
    <property type="entry name" value="DUF4270"/>
    <property type="match status" value="1"/>
</dbReference>
<feature type="signal peptide" evidence="1">
    <location>
        <begin position="1"/>
        <end position="29"/>
    </location>
</feature>
<sequence length="515" mass="56346">MIKNIKNCFKTSALLLAGSFLLWSCESEADQLGSQFFDNIAAEGTAKAFDIIAYNVNNQDSIRTDAAKLTSATLGAFHESQFGLQKSNFVSQVRLSSYNPDFGTNPVVDSVVLEINPIYRADSVTTTTDENYVYPVGSVEAKKVVSTYPISRYGKANATMTLNVHEVDDFLGSSSDKVYSNQSVNYSTLLGSKAIAPKVSSVKITKKSDNTDLLSREARIRIPLDKDFFQSKLIAKQGQAELSDVSNFIRYFKGIRVSVQENDGYLFNFSPNDTQIVVYYKRDVTSNGATTAEPTSYTLTLGSGNARFNQIAFDRTGTPSATIANQASPNAQSGDAKIYAQGMGGPSVGIKIPEATIEELRTLYKNNKIGIVSAKVRLFTDTSVWNNSYAKPSTFVNYHYDATTKSKNLSEFLSDVSVFSAIGIADLIKGYNLTENPSYYDFTITQSIKNAVEQSTTMQDIVLEVGAFQVNKNNLSALIGPAYNTRAYTPNRVVLVGTDAANENRAKLNIVYSSK</sequence>
<dbReference type="Proteomes" id="UP001432059">
    <property type="component" value="Chromosome"/>
</dbReference>